<proteinExistence type="predicted"/>
<reference evidence="3" key="1">
    <citation type="submission" date="2016-10" db="EMBL/GenBank/DDBJ databases">
        <authorList>
            <person name="Varghese N."/>
            <person name="Submissions S."/>
        </authorList>
    </citation>
    <scope>NUCLEOTIDE SEQUENCE [LARGE SCALE GENOMIC DNA]</scope>
    <source>
        <strain evidence="3">DSM 3695</strain>
    </source>
</reference>
<protein>
    <submittedName>
        <fullName evidence="2">Uncharacterized protein</fullName>
    </submittedName>
</protein>
<name>A0A1I0QQN6_9BACT</name>
<keyword evidence="3" id="KW-1185">Reference proteome</keyword>
<evidence type="ECO:0000313" key="3">
    <source>
        <dbReference type="Proteomes" id="UP000199310"/>
    </source>
</evidence>
<dbReference type="AlphaFoldDB" id="A0A1I0QQN6"/>
<feature type="transmembrane region" description="Helical" evidence="1">
    <location>
        <begin position="12"/>
        <end position="30"/>
    </location>
</feature>
<keyword evidence="1" id="KW-0812">Transmembrane</keyword>
<keyword evidence="1" id="KW-1133">Transmembrane helix</keyword>
<sequence length="54" mass="5984">MVDVVTTGAGSLHMIPISAILVETLLLLKLNQHFVRLYLKITSGCKTKDVQNFL</sequence>
<evidence type="ECO:0000313" key="2">
    <source>
        <dbReference type="EMBL" id="SEW29834.1"/>
    </source>
</evidence>
<organism evidence="2 3">
    <name type="scientific">Chitinophaga arvensicola</name>
    <dbReference type="NCBI Taxonomy" id="29529"/>
    <lineage>
        <taxon>Bacteria</taxon>
        <taxon>Pseudomonadati</taxon>
        <taxon>Bacteroidota</taxon>
        <taxon>Chitinophagia</taxon>
        <taxon>Chitinophagales</taxon>
        <taxon>Chitinophagaceae</taxon>
        <taxon>Chitinophaga</taxon>
    </lineage>
</organism>
<keyword evidence="1" id="KW-0472">Membrane</keyword>
<gene>
    <name evidence="2" type="ORF">SAMN04488122_1664</name>
</gene>
<dbReference type="Proteomes" id="UP000199310">
    <property type="component" value="Unassembled WGS sequence"/>
</dbReference>
<dbReference type="EMBL" id="FOJG01000001">
    <property type="protein sequence ID" value="SEW29834.1"/>
    <property type="molecule type" value="Genomic_DNA"/>
</dbReference>
<accession>A0A1I0QQN6</accession>
<evidence type="ECO:0000256" key="1">
    <source>
        <dbReference type="SAM" id="Phobius"/>
    </source>
</evidence>